<dbReference type="Proteomes" id="UP001172911">
    <property type="component" value="Unassembled WGS sequence"/>
</dbReference>
<evidence type="ECO:0000313" key="3">
    <source>
        <dbReference type="Proteomes" id="UP001172911"/>
    </source>
</evidence>
<gene>
    <name evidence="2" type="ORF">P6N53_06160</name>
</gene>
<dbReference type="Pfam" id="PF07561">
    <property type="entry name" value="DUF1540"/>
    <property type="match status" value="1"/>
</dbReference>
<organism evidence="2 3">
    <name type="scientific">Desulforamulus aquiferis</name>
    <dbReference type="NCBI Taxonomy" id="1397668"/>
    <lineage>
        <taxon>Bacteria</taxon>
        <taxon>Bacillati</taxon>
        <taxon>Bacillota</taxon>
        <taxon>Clostridia</taxon>
        <taxon>Eubacteriales</taxon>
        <taxon>Peptococcaceae</taxon>
        <taxon>Desulforamulus</taxon>
    </lineage>
</organism>
<dbReference type="RefSeq" id="WP_304541912.1">
    <property type="nucleotide sequence ID" value="NZ_JARPTC010000007.1"/>
</dbReference>
<proteinExistence type="predicted"/>
<evidence type="ECO:0000313" key="2">
    <source>
        <dbReference type="EMBL" id="MDO7786804.1"/>
    </source>
</evidence>
<name>A0AAW7ZC57_9FIRM</name>
<dbReference type="InterPro" id="IPR011437">
    <property type="entry name" value="DUF1540"/>
</dbReference>
<evidence type="ECO:0000259" key="1">
    <source>
        <dbReference type="Pfam" id="PF07561"/>
    </source>
</evidence>
<keyword evidence="3" id="KW-1185">Reference proteome</keyword>
<protein>
    <submittedName>
        <fullName evidence="2">DUF1540 domain-containing protein</fullName>
    </submittedName>
</protein>
<accession>A0AAW7ZC57</accession>
<reference evidence="2" key="1">
    <citation type="journal article" date="2023" name="J. Hazard. Mater.">
        <title>Anaerobic biodegradation of pyrene and benzo[a]pyrene by a new sulfate-reducing Desulforamulus aquiferis strain DSA.</title>
        <authorList>
            <person name="Zhang Z."/>
            <person name="Sun J."/>
            <person name="Gong X."/>
            <person name="Wang C."/>
            <person name="Wang H."/>
        </authorList>
    </citation>
    <scope>NUCLEOTIDE SEQUENCE</scope>
    <source>
        <strain evidence="2">DSA</strain>
    </source>
</reference>
<reference evidence="2" key="2">
    <citation type="submission" date="2023-03" db="EMBL/GenBank/DDBJ databases">
        <authorList>
            <person name="Zhang Z."/>
        </authorList>
    </citation>
    <scope>NUCLEOTIDE SEQUENCE</scope>
    <source>
        <strain evidence="2">DSA</strain>
    </source>
</reference>
<sequence length="65" mass="7012">MPDVHCTVNTCKYWEARNLCNAQQIVVQSDGHGGFSPNAQLEQLSATPAANIAETCCQTFKNAKG</sequence>
<dbReference type="EMBL" id="JARPTC010000007">
    <property type="protein sequence ID" value="MDO7786804.1"/>
    <property type="molecule type" value="Genomic_DNA"/>
</dbReference>
<comment type="caution">
    <text evidence="2">The sequence shown here is derived from an EMBL/GenBank/DDBJ whole genome shotgun (WGS) entry which is preliminary data.</text>
</comment>
<feature type="domain" description="DUF1540" evidence="1">
    <location>
        <begin position="4"/>
        <end position="60"/>
    </location>
</feature>
<dbReference type="AlphaFoldDB" id="A0AAW7ZC57"/>